<dbReference type="Pfam" id="PF11947">
    <property type="entry name" value="DUF3464"/>
    <property type="match status" value="1"/>
</dbReference>
<comment type="caution">
    <text evidence="3">The sequence shown here is derived from an EMBL/GenBank/DDBJ whole genome shotgun (WGS) entry which is preliminary data.</text>
</comment>
<dbReference type="AlphaFoldDB" id="A0A199VYZ8"/>
<accession>A0A199VYZ8</accession>
<evidence type="ECO:0000313" key="4">
    <source>
        <dbReference type="Proteomes" id="UP000092600"/>
    </source>
</evidence>
<feature type="region of interest" description="Disordered" evidence="1">
    <location>
        <begin position="38"/>
        <end position="80"/>
    </location>
</feature>
<dbReference type="Proteomes" id="UP000092600">
    <property type="component" value="Unassembled WGS sequence"/>
</dbReference>
<dbReference type="STRING" id="4615.A0A199VYZ8"/>
<evidence type="ECO:0000256" key="2">
    <source>
        <dbReference type="SAM" id="Phobius"/>
    </source>
</evidence>
<keyword evidence="2" id="KW-0812">Transmembrane</keyword>
<name>A0A199VYZ8_ANACO</name>
<protein>
    <submittedName>
        <fullName evidence="3">PAM68-like protein</fullName>
    </submittedName>
</protein>
<dbReference type="InterPro" id="IPR021855">
    <property type="entry name" value="PAM68-like"/>
</dbReference>
<dbReference type="PANTHER" id="PTHR34575">
    <property type="entry name" value="PROTEIN PAM68, CHLOROPLASTIC"/>
    <property type="match status" value="1"/>
</dbReference>
<evidence type="ECO:0000256" key="1">
    <source>
        <dbReference type="SAM" id="MobiDB-lite"/>
    </source>
</evidence>
<sequence>MNALLLQHVALPSPSPPRTATTLPAPIIIITRNPKPLRAQGRGFGSGAGAGAAMSDAKKGEIKIKRQDDDDEEEEEDDDEIPQVVFDRMLRRIAVAVGAPMAAGVGTVCALGALKRGGAWAAPAWVPFVAALLAFGTSAFGIAYGTLSASWDPEREGSPLGWEEARTNWTQLWNDHDHDAQNRRRS</sequence>
<reference evidence="3 4" key="1">
    <citation type="journal article" date="2016" name="DNA Res.">
        <title>The draft genome of MD-2 pineapple using hybrid error correction of long reads.</title>
        <authorList>
            <person name="Redwan R.M."/>
            <person name="Saidin A."/>
            <person name="Kumar S.V."/>
        </authorList>
    </citation>
    <scope>NUCLEOTIDE SEQUENCE [LARGE SCALE GENOMIC DNA]</scope>
    <source>
        <strain evidence="4">cv. MD2</strain>
        <tissue evidence="3">Leaf</tissue>
    </source>
</reference>
<dbReference type="PANTHER" id="PTHR34575:SF6">
    <property type="entry name" value="EXPRESSED PROTEIN"/>
    <property type="match status" value="1"/>
</dbReference>
<feature type="compositionally biased region" description="Basic and acidic residues" evidence="1">
    <location>
        <begin position="56"/>
        <end position="68"/>
    </location>
</feature>
<feature type="compositionally biased region" description="Acidic residues" evidence="1">
    <location>
        <begin position="69"/>
        <end position="80"/>
    </location>
</feature>
<feature type="transmembrane region" description="Helical" evidence="2">
    <location>
        <begin position="93"/>
        <end position="113"/>
    </location>
</feature>
<feature type="transmembrane region" description="Helical" evidence="2">
    <location>
        <begin position="125"/>
        <end position="147"/>
    </location>
</feature>
<dbReference type="EMBL" id="LSRQ01000530">
    <property type="protein sequence ID" value="OAY82239.1"/>
    <property type="molecule type" value="Genomic_DNA"/>
</dbReference>
<keyword evidence="2" id="KW-0472">Membrane</keyword>
<organism evidence="3 4">
    <name type="scientific">Ananas comosus</name>
    <name type="common">Pineapple</name>
    <name type="synonym">Ananas ananas</name>
    <dbReference type="NCBI Taxonomy" id="4615"/>
    <lineage>
        <taxon>Eukaryota</taxon>
        <taxon>Viridiplantae</taxon>
        <taxon>Streptophyta</taxon>
        <taxon>Embryophyta</taxon>
        <taxon>Tracheophyta</taxon>
        <taxon>Spermatophyta</taxon>
        <taxon>Magnoliopsida</taxon>
        <taxon>Liliopsida</taxon>
        <taxon>Poales</taxon>
        <taxon>Bromeliaceae</taxon>
        <taxon>Bromelioideae</taxon>
        <taxon>Ananas</taxon>
    </lineage>
</organism>
<keyword evidence="2" id="KW-1133">Transmembrane helix</keyword>
<evidence type="ECO:0000313" key="3">
    <source>
        <dbReference type="EMBL" id="OAY82239.1"/>
    </source>
</evidence>
<proteinExistence type="predicted"/>
<gene>
    <name evidence="3" type="ORF">ACMD2_19427</name>
</gene>